<proteinExistence type="predicted"/>
<keyword evidence="2" id="KW-1133">Transmembrane helix</keyword>
<feature type="compositionally biased region" description="Basic and acidic residues" evidence="1">
    <location>
        <begin position="736"/>
        <end position="748"/>
    </location>
</feature>
<accession>A0AA85G455</accession>
<reference evidence="3" key="1">
    <citation type="submission" date="2022-06" db="EMBL/GenBank/DDBJ databases">
        <authorList>
            <person name="Berger JAMES D."/>
            <person name="Berger JAMES D."/>
        </authorList>
    </citation>
    <scope>NUCLEOTIDE SEQUENCE [LARGE SCALE GENOMIC DNA]</scope>
</reference>
<dbReference type="WBParaSite" id="SRDH1_7860.5">
    <property type="protein sequence ID" value="SRDH1_7860.5"/>
    <property type="gene ID" value="SRDH1_7860"/>
</dbReference>
<dbReference type="AlphaFoldDB" id="A0AA85G455"/>
<feature type="region of interest" description="Disordered" evidence="1">
    <location>
        <begin position="735"/>
        <end position="755"/>
    </location>
</feature>
<evidence type="ECO:0000256" key="2">
    <source>
        <dbReference type="SAM" id="Phobius"/>
    </source>
</evidence>
<evidence type="ECO:0000313" key="3">
    <source>
        <dbReference type="Proteomes" id="UP000050792"/>
    </source>
</evidence>
<organism evidence="3 4">
    <name type="scientific">Schistosoma rodhaini</name>
    <dbReference type="NCBI Taxonomy" id="6188"/>
    <lineage>
        <taxon>Eukaryota</taxon>
        <taxon>Metazoa</taxon>
        <taxon>Spiralia</taxon>
        <taxon>Lophotrochozoa</taxon>
        <taxon>Platyhelminthes</taxon>
        <taxon>Trematoda</taxon>
        <taxon>Digenea</taxon>
        <taxon>Strigeidida</taxon>
        <taxon>Schistosomatoidea</taxon>
        <taxon>Schistosomatidae</taxon>
        <taxon>Schistosoma</taxon>
    </lineage>
</organism>
<evidence type="ECO:0000256" key="1">
    <source>
        <dbReference type="SAM" id="MobiDB-lite"/>
    </source>
</evidence>
<dbReference type="Proteomes" id="UP000050792">
    <property type="component" value="Unassembled WGS sequence"/>
</dbReference>
<keyword evidence="3" id="KW-1185">Reference proteome</keyword>
<evidence type="ECO:0000313" key="5">
    <source>
        <dbReference type="WBParaSite" id="SRDH1_7860.5"/>
    </source>
</evidence>
<feature type="transmembrane region" description="Helical" evidence="2">
    <location>
        <begin position="371"/>
        <end position="399"/>
    </location>
</feature>
<keyword evidence="2" id="KW-0812">Transmembrane</keyword>
<feature type="compositionally biased region" description="Acidic residues" evidence="1">
    <location>
        <begin position="431"/>
        <end position="450"/>
    </location>
</feature>
<dbReference type="WBParaSite" id="SRDH1_7860.3">
    <property type="protein sequence ID" value="SRDH1_7860.3"/>
    <property type="gene ID" value="SRDH1_7860"/>
</dbReference>
<evidence type="ECO:0000313" key="4">
    <source>
        <dbReference type="WBParaSite" id="SRDH1_7860.3"/>
    </source>
</evidence>
<feature type="region of interest" description="Disordered" evidence="1">
    <location>
        <begin position="427"/>
        <end position="456"/>
    </location>
</feature>
<keyword evidence="2" id="KW-0472">Membrane</keyword>
<name>A0AA85G455_9TREM</name>
<protein>
    <submittedName>
        <fullName evidence="4 5">Uncharacterized protein</fullName>
    </submittedName>
</protein>
<reference evidence="4 5" key="2">
    <citation type="submission" date="2023-11" db="UniProtKB">
        <authorList>
            <consortium name="WormBaseParasite"/>
        </authorList>
    </citation>
    <scope>IDENTIFICATION</scope>
</reference>
<sequence>MNHILHSFNCVFMILNIKFCQTNKYFSERLIANSSDIHNEFISNYALDTKDSNYNSLLIRQCPMKCFIEHDSQDMVNCTSDEEDKKSSKLKIISCKRNTETGELVLGHKESVRGILPGALSHLLQTSSPTTSKLLSRSGHLEFHLNLNMVRLDARCFQGLGGLITDLRLLNTVYMHPDSLIDLQHLRSFEMESGQTPLYLSDDYVEDGKYFQSDVEEPTGQINKPAFVRLNPLDNTVPITFNLNTKCHKCALVDDNDVSNSNDMNDRTPTRPDNLIIIVFTNKRDLPTSQYNSLKLSMIFPYTCPLIKDGIGCLRQSDLTETDQDNSTEMNSVSNKQSLPELRSESSLLNISVIEQLKTMTFIQTESKHTLSLSIILIIWCTIITISFIVVILIVLYCVKQRFIKIPLSTKVTQITPFSLFHVCGQQNPPVDDDEVNGNDDDNDDGDMEEISSNSVSSGFFAQQPKTYVTSEKKELLPYTSDNMTNLIISSKNTRNGMNDTRSSWSSLQITNNPSINGRTIQCRCSVISLKDSKPTDSNTYGALCNILQSNKHNNQQYSDRRNNHYPYKKSYLSKRRSIGSQTDFTDIESDNPEAYCTLDRYIMQKHKRYPYTTNNNINDHMLSKRTASNHALPYFRSNHLNQMDGIVITKSSIYSNNLFSHSNITMDNNTSTNNDNTDNNMNRIFQNYNDTSVAKRPINNGTDVFILMIDNKPKSVRNLPHTNPIRQLLNPVNKQDQHMKGDWKHSEVPNGSVI</sequence>